<organism evidence="1 2">
    <name type="scientific">Euphydryas editha</name>
    <name type="common">Edith's checkerspot</name>
    <dbReference type="NCBI Taxonomy" id="104508"/>
    <lineage>
        <taxon>Eukaryota</taxon>
        <taxon>Metazoa</taxon>
        <taxon>Ecdysozoa</taxon>
        <taxon>Arthropoda</taxon>
        <taxon>Hexapoda</taxon>
        <taxon>Insecta</taxon>
        <taxon>Pterygota</taxon>
        <taxon>Neoptera</taxon>
        <taxon>Endopterygota</taxon>
        <taxon>Lepidoptera</taxon>
        <taxon>Glossata</taxon>
        <taxon>Ditrysia</taxon>
        <taxon>Papilionoidea</taxon>
        <taxon>Nymphalidae</taxon>
        <taxon>Nymphalinae</taxon>
        <taxon>Euphydryas</taxon>
    </lineage>
</organism>
<dbReference type="EMBL" id="CAKOGL010000009">
    <property type="protein sequence ID" value="CAH2090389.1"/>
    <property type="molecule type" value="Genomic_DNA"/>
</dbReference>
<dbReference type="Gene3D" id="3.30.420.10">
    <property type="entry name" value="Ribonuclease H-like superfamily/Ribonuclease H"/>
    <property type="match status" value="1"/>
</dbReference>
<evidence type="ECO:0000313" key="1">
    <source>
        <dbReference type="EMBL" id="CAH2090389.1"/>
    </source>
</evidence>
<dbReference type="InterPro" id="IPR036397">
    <property type="entry name" value="RNaseH_sf"/>
</dbReference>
<dbReference type="GO" id="GO:0003676">
    <property type="term" value="F:nucleic acid binding"/>
    <property type="evidence" value="ECO:0007669"/>
    <property type="project" value="InterPro"/>
</dbReference>
<keyword evidence="2" id="KW-1185">Reference proteome</keyword>
<protein>
    <recommendedName>
        <fullName evidence="3">Transposase</fullName>
    </recommendedName>
</protein>
<evidence type="ECO:0008006" key="3">
    <source>
        <dbReference type="Google" id="ProtNLM"/>
    </source>
</evidence>
<proteinExistence type="predicted"/>
<dbReference type="PANTHER" id="PTHR47326">
    <property type="entry name" value="TRANSPOSABLE ELEMENT TC3 TRANSPOSASE-LIKE PROTEIN"/>
    <property type="match status" value="1"/>
</dbReference>
<gene>
    <name evidence="1" type="ORF">EEDITHA_LOCUS6352</name>
</gene>
<accession>A0AAU9TUK2</accession>
<evidence type="ECO:0000313" key="2">
    <source>
        <dbReference type="Proteomes" id="UP001153954"/>
    </source>
</evidence>
<comment type="caution">
    <text evidence="1">The sequence shown here is derived from an EMBL/GenBank/DDBJ whole genome shotgun (WGS) entry which is preliminary data.</text>
</comment>
<dbReference type="Proteomes" id="UP001153954">
    <property type="component" value="Unassembled WGS sequence"/>
</dbReference>
<dbReference type="PANTHER" id="PTHR47326:SF1">
    <property type="entry name" value="HTH PSQ-TYPE DOMAIN-CONTAINING PROTEIN"/>
    <property type="match status" value="1"/>
</dbReference>
<reference evidence="1" key="1">
    <citation type="submission" date="2022-03" db="EMBL/GenBank/DDBJ databases">
        <authorList>
            <person name="Tunstrom K."/>
        </authorList>
    </citation>
    <scope>NUCLEOTIDE SEQUENCE</scope>
</reference>
<name>A0AAU9TUK2_EUPED</name>
<dbReference type="AlphaFoldDB" id="A0AAU9TUK2"/>
<sequence length="147" mass="16792">MASRIPGQRGNREGILRVDLDRTEVVLEIVQRNPSTSTRAMARALDIPMTSIQAILHDEGYHAFHSRRVQALQPTDHQLHINFCQAMLRKEQDGPGFFNTVLWSDASRFERSGIFNTHNYHTWAIENPHAVRASTFQDCFSVTCNIT</sequence>